<dbReference type="OrthoDB" id="4871889at2"/>
<keyword evidence="3" id="KW-1185">Reference proteome</keyword>
<evidence type="ECO:0000256" key="1">
    <source>
        <dbReference type="SAM" id="MobiDB-lite"/>
    </source>
</evidence>
<accession>A0A5C8NMP4</accession>
<organism evidence="2 3">
    <name type="scientific">Aeromicrobium terrae</name>
    <dbReference type="NCBI Taxonomy" id="2498846"/>
    <lineage>
        <taxon>Bacteria</taxon>
        <taxon>Bacillati</taxon>
        <taxon>Actinomycetota</taxon>
        <taxon>Actinomycetes</taxon>
        <taxon>Propionibacteriales</taxon>
        <taxon>Nocardioidaceae</taxon>
        <taxon>Aeromicrobium</taxon>
    </lineage>
</organism>
<comment type="caution">
    <text evidence="2">The sequence shown here is derived from an EMBL/GenBank/DDBJ whole genome shotgun (WGS) entry which is preliminary data.</text>
</comment>
<evidence type="ECO:0000313" key="2">
    <source>
        <dbReference type="EMBL" id="TXL62350.1"/>
    </source>
</evidence>
<proteinExistence type="predicted"/>
<evidence type="ECO:0000313" key="3">
    <source>
        <dbReference type="Proteomes" id="UP000321571"/>
    </source>
</evidence>
<dbReference type="EMBL" id="VDUX01000002">
    <property type="protein sequence ID" value="TXL62350.1"/>
    <property type="molecule type" value="Genomic_DNA"/>
</dbReference>
<feature type="compositionally biased region" description="Pro residues" evidence="1">
    <location>
        <begin position="60"/>
        <end position="69"/>
    </location>
</feature>
<dbReference type="Proteomes" id="UP000321571">
    <property type="component" value="Unassembled WGS sequence"/>
</dbReference>
<name>A0A5C8NMP4_9ACTN</name>
<feature type="compositionally biased region" description="Acidic residues" evidence="1">
    <location>
        <begin position="112"/>
        <end position="129"/>
    </location>
</feature>
<dbReference type="RefSeq" id="WP_147684959.1">
    <property type="nucleotide sequence ID" value="NZ_VDUX01000002.1"/>
</dbReference>
<dbReference type="AlphaFoldDB" id="A0A5C8NMP4"/>
<gene>
    <name evidence="2" type="ORF">FHP06_06560</name>
</gene>
<protein>
    <submittedName>
        <fullName evidence="2">Uncharacterized protein</fullName>
    </submittedName>
</protein>
<reference evidence="2 3" key="1">
    <citation type="submission" date="2019-06" db="EMBL/GenBank/DDBJ databases">
        <title>Aeromicrobium sp. nov., isolated from a maize field.</title>
        <authorList>
            <person name="Lin S.-Y."/>
            <person name="Tsai C.-F."/>
            <person name="Young C.-C."/>
        </authorList>
    </citation>
    <scope>NUCLEOTIDE SEQUENCE [LARGE SCALE GENOMIC DNA]</scope>
    <source>
        <strain evidence="2 3">CC-CFT486</strain>
    </source>
</reference>
<feature type="region of interest" description="Disordered" evidence="1">
    <location>
        <begin position="21"/>
        <end position="141"/>
    </location>
</feature>
<sequence length="141" mass="15102">MKILIVVVIVVLALLLLSRMSRPRQGSGPSVPTVREPSANESPTVGPPPDVAATQTDASPLPPEPPPEDAPVTEAEEEAQARRLDASAGWDETPPLIRADPESGTYHTPESPDYDDASDGQTFDTEEDAQAAGFTRWDESR</sequence>